<comment type="subcellular location">
    <subcellularLocation>
        <location evidence="1">Membrane</location>
        <topology evidence="1">Multi-pass membrane protein</topology>
    </subcellularLocation>
</comment>
<dbReference type="GeneID" id="77676423"/>
<protein>
    <recommendedName>
        <fullName evidence="6">Protein RER1</fullName>
    </recommendedName>
</protein>
<evidence type="ECO:0000313" key="8">
    <source>
        <dbReference type="EMBL" id="KFG26330.1"/>
    </source>
</evidence>
<dbReference type="HOGENOM" id="CLU_074889_2_1_1"/>
<proteinExistence type="inferred from homology"/>
<comment type="caution">
    <text evidence="8">The sequence shown here is derived from an EMBL/GenBank/DDBJ whole genome shotgun (WGS) entry which is preliminary data.</text>
</comment>
<dbReference type="PANTHER" id="PTHR10743">
    <property type="entry name" value="PROTEIN RER1"/>
    <property type="match status" value="1"/>
</dbReference>
<sequence length="174" mass="20422">MKLQHMIQSYADMSVGLVKERWAAFLLMFVIFVWRIVLTGGYRLVAYCLFLYFLHCFIGFCTPIDSEIPDPFDIEEEGMAVSMPIKKSGDESKPFIRRLPEFEYWLQSVKACGTGILMTFFPIFNIPVFTPILIIYFCGLVYLTVIKIRKHMDKYKYNPFFNAKKIYKGIVEMK</sequence>
<dbReference type="GO" id="GO:0005783">
    <property type="term" value="C:endoplasmic reticulum"/>
    <property type="evidence" value="ECO:0007669"/>
    <property type="project" value="GOC"/>
</dbReference>
<dbReference type="OrthoDB" id="448250at2759"/>
<gene>
    <name evidence="8" type="ORF">NESG_01450</name>
</gene>
<evidence type="ECO:0000256" key="7">
    <source>
        <dbReference type="SAM" id="Phobius"/>
    </source>
</evidence>
<evidence type="ECO:0000256" key="3">
    <source>
        <dbReference type="ARBA" id="ARBA00022692"/>
    </source>
</evidence>
<accession>A0A086J2G2</accession>
<keyword evidence="5 6" id="KW-0472">Membrane</keyword>
<feature type="transmembrane region" description="Helical" evidence="7">
    <location>
        <begin position="44"/>
        <end position="64"/>
    </location>
</feature>
<dbReference type="GO" id="GO:0006621">
    <property type="term" value="P:protein retention in ER lumen"/>
    <property type="evidence" value="ECO:0007669"/>
    <property type="project" value="TreeGrafter"/>
</dbReference>
<name>A0A086J2G2_NEMA1</name>
<dbReference type="Pfam" id="PF03248">
    <property type="entry name" value="Rer1"/>
    <property type="match status" value="1"/>
</dbReference>
<keyword evidence="4 7" id="KW-1133">Transmembrane helix</keyword>
<dbReference type="EMBL" id="AKIJ01000003">
    <property type="protein sequence ID" value="KFG26330.1"/>
    <property type="molecule type" value="Genomic_DNA"/>
</dbReference>
<evidence type="ECO:0000256" key="2">
    <source>
        <dbReference type="ARBA" id="ARBA00006070"/>
    </source>
</evidence>
<dbReference type="GO" id="GO:0006890">
    <property type="term" value="P:retrograde vesicle-mediated transport, Golgi to endoplasmic reticulum"/>
    <property type="evidence" value="ECO:0007669"/>
    <property type="project" value="TreeGrafter"/>
</dbReference>
<comment type="function">
    <text evidence="6">Involved in the retrieval of endoplasmic reticulum membrane proteins from the early Golgi compartment.</text>
</comment>
<organism evidence="8 9">
    <name type="scientific">Nematocida ausubeli (strain ATCC PRA-371 / ERTm2)</name>
    <name type="common">Nematode killer fungus</name>
    <dbReference type="NCBI Taxonomy" id="1913371"/>
    <lineage>
        <taxon>Eukaryota</taxon>
        <taxon>Fungi</taxon>
        <taxon>Fungi incertae sedis</taxon>
        <taxon>Microsporidia</taxon>
        <taxon>Nematocida</taxon>
    </lineage>
</organism>
<dbReference type="PANTHER" id="PTHR10743:SF0">
    <property type="entry name" value="PROTEIN RER1"/>
    <property type="match status" value="1"/>
</dbReference>
<keyword evidence="3 7" id="KW-0812">Transmembrane</keyword>
<feature type="transmembrane region" description="Helical" evidence="7">
    <location>
        <begin position="129"/>
        <end position="146"/>
    </location>
</feature>
<keyword evidence="9" id="KW-1185">Reference proteome</keyword>
<dbReference type="PIRSF" id="PIRSF016013">
    <property type="entry name" value="AtER_Rer1p"/>
    <property type="match status" value="1"/>
</dbReference>
<feature type="transmembrane region" description="Helical" evidence="7">
    <location>
        <begin position="21"/>
        <end position="38"/>
    </location>
</feature>
<evidence type="ECO:0000256" key="5">
    <source>
        <dbReference type="ARBA" id="ARBA00023136"/>
    </source>
</evidence>
<dbReference type="InterPro" id="IPR004932">
    <property type="entry name" value="Rer1"/>
</dbReference>
<evidence type="ECO:0000256" key="1">
    <source>
        <dbReference type="ARBA" id="ARBA00004141"/>
    </source>
</evidence>
<evidence type="ECO:0000313" key="9">
    <source>
        <dbReference type="Proteomes" id="UP000054524"/>
    </source>
</evidence>
<comment type="similarity">
    <text evidence="2 6">Belongs to the RER1 family.</text>
</comment>
<dbReference type="GO" id="GO:0000139">
    <property type="term" value="C:Golgi membrane"/>
    <property type="evidence" value="ECO:0007669"/>
    <property type="project" value="TreeGrafter"/>
</dbReference>
<dbReference type="RefSeq" id="XP_052904885.1">
    <property type="nucleotide sequence ID" value="XM_053049080.1"/>
</dbReference>
<evidence type="ECO:0000256" key="4">
    <source>
        <dbReference type="ARBA" id="ARBA00022989"/>
    </source>
</evidence>
<dbReference type="Proteomes" id="UP000054524">
    <property type="component" value="Unassembled WGS sequence"/>
</dbReference>
<evidence type="ECO:0000256" key="6">
    <source>
        <dbReference type="PIRNR" id="PIRNR016013"/>
    </source>
</evidence>
<reference evidence="8 9" key="1">
    <citation type="journal article" date="2014" name="Genome Announc.">
        <title>Genome Sequence of the Microsporidian Species Nematocida sp1 Strain ERTm6 (ATCC PRA-372).</title>
        <authorList>
            <person name="Bakowski M.A."/>
            <person name="Priest M."/>
            <person name="Young S."/>
            <person name="Cuomo C.A."/>
            <person name="Troemel E.R."/>
        </authorList>
    </citation>
    <scope>NUCLEOTIDE SEQUENCE [LARGE SCALE GENOMIC DNA]</scope>
    <source>
        <strain evidence="8 9">ERTm6</strain>
    </source>
</reference>
<dbReference type="AlphaFoldDB" id="A0A086J2G2"/>